<evidence type="ECO:0000256" key="1">
    <source>
        <dbReference type="SAM" id="MobiDB-lite"/>
    </source>
</evidence>
<feature type="compositionally biased region" description="Polar residues" evidence="1">
    <location>
        <begin position="176"/>
        <end position="187"/>
    </location>
</feature>
<feature type="compositionally biased region" description="Low complexity" evidence="1">
    <location>
        <begin position="202"/>
        <end position="212"/>
    </location>
</feature>
<keyword evidence="3" id="KW-1185">Reference proteome</keyword>
<evidence type="ECO:0000313" key="3">
    <source>
        <dbReference type="Proteomes" id="UP001159363"/>
    </source>
</evidence>
<dbReference type="EMBL" id="JARBHB010000012">
    <property type="protein sequence ID" value="KAJ8871518.1"/>
    <property type="molecule type" value="Genomic_DNA"/>
</dbReference>
<proteinExistence type="predicted"/>
<sequence>MDHFRASDIQANTVVNAASCIIDSWPQAQIWAALNIEVLRAEKGEASDGMQGRGKREIPEGTRWTALSSGTIPTCEKIGSDPARNRARFALVGDGSHGGRAVSLLASHQGVSGSIPDRVTPDFRKWESCRTPLTSPSSALKTSTHREQTLSRMAGWKNALEFLGWMEGGISWLVSKPSNHSTPTHRTTIPAHEEGRGEKGPSSDTPSSSSHSNGLFFRSNAKFLPNPRDKE</sequence>
<organism evidence="2 3">
    <name type="scientific">Dryococelus australis</name>
    <dbReference type="NCBI Taxonomy" id="614101"/>
    <lineage>
        <taxon>Eukaryota</taxon>
        <taxon>Metazoa</taxon>
        <taxon>Ecdysozoa</taxon>
        <taxon>Arthropoda</taxon>
        <taxon>Hexapoda</taxon>
        <taxon>Insecta</taxon>
        <taxon>Pterygota</taxon>
        <taxon>Neoptera</taxon>
        <taxon>Polyneoptera</taxon>
        <taxon>Phasmatodea</taxon>
        <taxon>Verophasmatodea</taxon>
        <taxon>Anareolatae</taxon>
        <taxon>Phasmatidae</taxon>
        <taxon>Eurycanthinae</taxon>
        <taxon>Dryococelus</taxon>
    </lineage>
</organism>
<comment type="caution">
    <text evidence="2">The sequence shown here is derived from an EMBL/GenBank/DDBJ whole genome shotgun (WGS) entry which is preliminary data.</text>
</comment>
<feature type="region of interest" description="Disordered" evidence="1">
    <location>
        <begin position="176"/>
        <end position="231"/>
    </location>
</feature>
<reference evidence="2 3" key="1">
    <citation type="submission" date="2023-02" db="EMBL/GenBank/DDBJ databases">
        <title>LHISI_Scaffold_Assembly.</title>
        <authorList>
            <person name="Stuart O.P."/>
            <person name="Cleave R."/>
            <person name="Magrath M.J.L."/>
            <person name="Mikheyev A.S."/>
        </authorList>
    </citation>
    <scope>NUCLEOTIDE SEQUENCE [LARGE SCALE GENOMIC DNA]</scope>
    <source>
        <strain evidence="2">Daus_M_001</strain>
        <tissue evidence="2">Leg muscle</tissue>
    </source>
</reference>
<protein>
    <submittedName>
        <fullName evidence="2">Uncharacterized protein</fullName>
    </submittedName>
</protein>
<feature type="compositionally biased region" description="Basic and acidic residues" evidence="1">
    <location>
        <begin position="191"/>
        <end position="201"/>
    </location>
</feature>
<name>A0ABQ9GHM8_9NEOP</name>
<accession>A0ABQ9GHM8</accession>
<evidence type="ECO:0000313" key="2">
    <source>
        <dbReference type="EMBL" id="KAJ8871518.1"/>
    </source>
</evidence>
<dbReference type="Proteomes" id="UP001159363">
    <property type="component" value="Chromosome 11"/>
</dbReference>
<gene>
    <name evidence="2" type="ORF">PR048_027840</name>
</gene>